<evidence type="ECO:0000313" key="3">
    <source>
        <dbReference type="Proteomes" id="UP000272025"/>
    </source>
</evidence>
<feature type="compositionally biased region" description="Basic and acidic residues" evidence="1">
    <location>
        <begin position="264"/>
        <end position="273"/>
    </location>
</feature>
<dbReference type="AlphaFoldDB" id="A0A3N2PZY4"/>
<dbReference type="PANTHER" id="PTHR35392">
    <property type="entry name" value="ZN(II)2CYS6 TRANSCRIPTION FACTOR (EUROFUNG)-RELATED-RELATED"/>
    <property type="match status" value="1"/>
</dbReference>
<reference evidence="2 3" key="1">
    <citation type="journal article" date="2018" name="Mol. Ecol.">
        <title>The obligate alkalophilic soda-lake fungus Sodiomyces alkalinus has shifted to a protein diet.</title>
        <authorList>
            <person name="Grum-Grzhimaylo A.A."/>
            <person name="Falkoski D.L."/>
            <person name="van den Heuvel J."/>
            <person name="Valero-Jimenez C.A."/>
            <person name="Min B."/>
            <person name="Choi I.G."/>
            <person name="Lipzen A."/>
            <person name="Daum C.G."/>
            <person name="Aanen D.K."/>
            <person name="Tsang A."/>
            <person name="Henrissat B."/>
            <person name="Bilanenko E.N."/>
            <person name="de Vries R.P."/>
            <person name="van Kan J.A.L."/>
            <person name="Grigoriev I.V."/>
            <person name="Debets A.J.M."/>
        </authorList>
    </citation>
    <scope>NUCLEOTIDE SEQUENCE [LARGE SCALE GENOMIC DNA]</scope>
    <source>
        <strain evidence="2 3">F11</strain>
    </source>
</reference>
<protein>
    <recommendedName>
        <fullName evidence="4">Zn(2)-C6 fungal-type domain-containing protein</fullName>
    </recommendedName>
</protein>
<proteinExistence type="predicted"/>
<accession>A0A3N2PZY4</accession>
<gene>
    <name evidence="2" type="ORF">SODALDRAFT_273925</name>
</gene>
<evidence type="ECO:0000256" key="1">
    <source>
        <dbReference type="SAM" id="MobiDB-lite"/>
    </source>
</evidence>
<evidence type="ECO:0000313" key="2">
    <source>
        <dbReference type="EMBL" id="ROT40074.1"/>
    </source>
</evidence>
<dbReference type="Proteomes" id="UP000272025">
    <property type="component" value="Unassembled WGS sequence"/>
</dbReference>
<evidence type="ECO:0008006" key="4">
    <source>
        <dbReference type="Google" id="ProtNLM"/>
    </source>
</evidence>
<dbReference type="InterPro" id="IPR052973">
    <property type="entry name" value="Fungal_sec-metab_reg_TF"/>
</dbReference>
<dbReference type="GeneID" id="39576403"/>
<dbReference type="PANTHER" id="PTHR35392:SF3">
    <property type="entry name" value="ZN(2)-C6 FUNGAL-TYPE DOMAIN-CONTAINING PROTEIN"/>
    <property type="match status" value="1"/>
</dbReference>
<dbReference type="EMBL" id="ML119053">
    <property type="protein sequence ID" value="ROT40074.1"/>
    <property type="molecule type" value="Genomic_DNA"/>
</dbReference>
<keyword evidence="3" id="KW-1185">Reference proteome</keyword>
<name>A0A3N2PZY4_SODAK</name>
<dbReference type="RefSeq" id="XP_028467880.1">
    <property type="nucleotide sequence ID" value="XM_028607925.1"/>
</dbReference>
<dbReference type="STRING" id="1314773.A0A3N2PZY4"/>
<organism evidence="2 3">
    <name type="scientific">Sodiomyces alkalinus (strain CBS 110278 / VKM F-3762 / F11)</name>
    <name type="common">Alkaliphilic filamentous fungus</name>
    <dbReference type="NCBI Taxonomy" id="1314773"/>
    <lineage>
        <taxon>Eukaryota</taxon>
        <taxon>Fungi</taxon>
        <taxon>Dikarya</taxon>
        <taxon>Ascomycota</taxon>
        <taxon>Pezizomycotina</taxon>
        <taxon>Sordariomycetes</taxon>
        <taxon>Hypocreomycetidae</taxon>
        <taxon>Glomerellales</taxon>
        <taxon>Plectosphaerellaceae</taxon>
        <taxon>Sodiomyces</taxon>
    </lineage>
</organism>
<sequence>MNAHPQGVPEKPSGGHGHADHPADVLGQQPPASSFHLNTIPYAISDGLASLKLLVCPGCLTRWEQPEGSGYQALPQCNPCDYATNKPYVAEKPPSAQLPGSGSYMPASIISHQSSSFASEPTVTREFVPNYPPLPETSPLTADATTGQDSIFFPAHTSVATADFYSHQPTVSQVSTQSQARDGFYGHEQLASDHVTSISYPNGSTTGVSRQTQLSTGQTRFISAYPLTDSGFKRDPTESQGPSPVSKLDVVFPNQKPPAARRGPFKDPEKREQTAQTRRIGSCIRCRMQRIRCQSNPKTPDGPCLTCTGKQPSKVWRIPCLRVKLTDVRLFKPGQVHGYEWTQRWKDSIVDNIANWASPEEKWIKLSEGLTPTSVELRVRKFIPQDGDRLERSWVHQGVRCSVPIPPYAIIDLGEAQEAYSEYIRSAVGSMFVSVIDSVIGTERNLLWRTYHLAWMLSRHPNAEKDERELLRKALELWMAIRLTTRSTVIVGEETLGMDRNIMDKTSPQHGKIPLPPVMGAQIDMILITHIQSRLRREMLDMLQKMTQATKQKTWLTTYLVTFILLHNIALITDHDARYAKKHGMKRRWARDEEVKEYIFGAVILLSYFHYCNKGVFPFTDQCRDQDLQGLAELNENEMHFVHQTRIWATAHSESSPAHPL</sequence>
<dbReference type="OrthoDB" id="3474066at2759"/>
<feature type="region of interest" description="Disordered" evidence="1">
    <location>
        <begin position="225"/>
        <end position="276"/>
    </location>
</feature>
<feature type="region of interest" description="Disordered" evidence="1">
    <location>
        <begin position="1"/>
        <end position="32"/>
    </location>
</feature>